<dbReference type="SUPFAM" id="SSF54862">
    <property type="entry name" value="4Fe-4S ferredoxins"/>
    <property type="match status" value="1"/>
</dbReference>
<dbReference type="Gene3D" id="3.30.70.20">
    <property type="match status" value="1"/>
</dbReference>
<evidence type="ECO:0000256" key="8">
    <source>
        <dbReference type="SAM" id="MobiDB-lite"/>
    </source>
</evidence>
<feature type="region of interest" description="Disordered" evidence="8">
    <location>
        <begin position="1"/>
        <end position="30"/>
    </location>
</feature>
<evidence type="ECO:0000256" key="7">
    <source>
        <dbReference type="ARBA" id="ARBA00023291"/>
    </source>
</evidence>
<evidence type="ECO:0000256" key="1">
    <source>
        <dbReference type="ARBA" id="ARBA00001927"/>
    </source>
</evidence>
<keyword evidence="4" id="KW-0249">Electron transport</keyword>
<proteinExistence type="predicted"/>
<dbReference type="RefSeq" id="WP_381257865.1">
    <property type="nucleotide sequence ID" value="NZ_JBHTBI010000021.1"/>
</dbReference>
<evidence type="ECO:0000256" key="6">
    <source>
        <dbReference type="ARBA" id="ARBA00023014"/>
    </source>
</evidence>
<protein>
    <submittedName>
        <fullName evidence="9">Ferredoxin</fullName>
    </submittedName>
</protein>
<evidence type="ECO:0000256" key="3">
    <source>
        <dbReference type="ARBA" id="ARBA00022723"/>
    </source>
</evidence>
<comment type="cofactor">
    <cofactor evidence="1">
        <name>[3Fe-4S] cluster</name>
        <dbReference type="ChEBI" id="CHEBI:21137"/>
    </cofactor>
</comment>
<dbReference type="PANTHER" id="PTHR36923">
    <property type="entry name" value="FERREDOXIN"/>
    <property type="match status" value="1"/>
</dbReference>
<dbReference type="InterPro" id="IPR051269">
    <property type="entry name" value="Fe-S_cluster_ET"/>
</dbReference>
<evidence type="ECO:0000313" key="10">
    <source>
        <dbReference type="Proteomes" id="UP001596957"/>
    </source>
</evidence>
<keyword evidence="3" id="KW-0479">Metal-binding</keyword>
<dbReference type="PANTHER" id="PTHR36923:SF3">
    <property type="entry name" value="FERREDOXIN"/>
    <property type="match status" value="1"/>
</dbReference>
<dbReference type="EMBL" id="JBHTEC010000001">
    <property type="protein sequence ID" value="MFD0282440.1"/>
    <property type="molecule type" value="Genomic_DNA"/>
</dbReference>
<evidence type="ECO:0000256" key="2">
    <source>
        <dbReference type="ARBA" id="ARBA00022448"/>
    </source>
</evidence>
<gene>
    <name evidence="9" type="ORF">ACFQZP_12210</name>
</gene>
<comment type="caution">
    <text evidence="9">The sequence shown here is derived from an EMBL/GenBank/DDBJ whole genome shotgun (WGS) entry which is preliminary data.</text>
</comment>
<keyword evidence="6" id="KW-0411">Iron-sulfur</keyword>
<evidence type="ECO:0000256" key="4">
    <source>
        <dbReference type="ARBA" id="ARBA00022982"/>
    </source>
</evidence>
<organism evidence="9 10">
    <name type="scientific">Streptomyces lutosisoli</name>
    <dbReference type="NCBI Taxonomy" id="2665721"/>
    <lineage>
        <taxon>Bacteria</taxon>
        <taxon>Bacillati</taxon>
        <taxon>Actinomycetota</taxon>
        <taxon>Actinomycetes</taxon>
        <taxon>Kitasatosporales</taxon>
        <taxon>Streptomycetaceae</taxon>
        <taxon>Streptomyces</taxon>
    </lineage>
</organism>
<name>A0ABW2VFI6_9ACTN</name>
<dbReference type="Pfam" id="PF13370">
    <property type="entry name" value="Fer4_13"/>
    <property type="match status" value="1"/>
</dbReference>
<feature type="compositionally biased region" description="Acidic residues" evidence="8">
    <location>
        <begin position="1"/>
        <end position="13"/>
    </location>
</feature>
<reference evidence="10" key="1">
    <citation type="journal article" date="2019" name="Int. J. Syst. Evol. Microbiol.">
        <title>The Global Catalogue of Microorganisms (GCM) 10K type strain sequencing project: providing services to taxonomists for standard genome sequencing and annotation.</title>
        <authorList>
            <consortium name="The Broad Institute Genomics Platform"/>
            <consortium name="The Broad Institute Genome Sequencing Center for Infectious Disease"/>
            <person name="Wu L."/>
            <person name="Ma J."/>
        </authorList>
    </citation>
    <scope>NUCLEOTIDE SEQUENCE [LARGE SCALE GENOMIC DNA]</scope>
    <source>
        <strain evidence="10">CGMCC 4.7198</strain>
    </source>
</reference>
<keyword evidence="2" id="KW-0813">Transport</keyword>
<evidence type="ECO:0000313" key="9">
    <source>
        <dbReference type="EMBL" id="MFD0282440.1"/>
    </source>
</evidence>
<keyword evidence="5" id="KW-0408">Iron</keyword>
<evidence type="ECO:0000256" key="5">
    <source>
        <dbReference type="ARBA" id="ARBA00023004"/>
    </source>
</evidence>
<keyword evidence="10" id="KW-1185">Reference proteome</keyword>
<dbReference type="Proteomes" id="UP001596957">
    <property type="component" value="Unassembled WGS sequence"/>
</dbReference>
<keyword evidence="7" id="KW-0003">3Fe-4S</keyword>
<accession>A0ABW2VFI6</accession>
<sequence length="97" mass="9841">MSDADVSDADVSDTDVSGTGGADTSDVRRPTITITVDGDACCAMGRCAATEPDLFDQDPATGTVVLLDPTPSSPELHASARLCADLCPCGAITVTEH</sequence>